<keyword evidence="3 10" id="KW-0808">Transferase</keyword>
<dbReference type="AlphaFoldDB" id="A0A6J0C2M7"/>
<feature type="transmembrane region" description="Helical" evidence="10">
    <location>
        <begin position="200"/>
        <end position="220"/>
    </location>
</feature>
<dbReference type="RefSeq" id="XP_046586038.1">
    <property type="nucleotide sequence ID" value="XM_046730082.1"/>
</dbReference>
<comment type="similarity">
    <text evidence="10">Belongs to the ELO family.</text>
</comment>
<dbReference type="OrthoDB" id="434092at2759"/>
<keyword evidence="6 10" id="KW-1133">Transmembrane helix</keyword>
<dbReference type="GO" id="GO:0005789">
    <property type="term" value="C:endoplasmic reticulum membrane"/>
    <property type="evidence" value="ECO:0007669"/>
    <property type="project" value="TreeGrafter"/>
</dbReference>
<keyword evidence="5 10" id="KW-0276">Fatty acid metabolism</keyword>
<dbReference type="InterPro" id="IPR002076">
    <property type="entry name" value="ELO_fam"/>
</dbReference>
<comment type="catalytic activity">
    <reaction evidence="10">
        <text>a very-long-chain acyl-CoA + malonyl-CoA + H(+) = a very-long-chain 3-oxoacyl-CoA + CO2 + CoA</text>
        <dbReference type="Rhea" id="RHEA:32727"/>
        <dbReference type="ChEBI" id="CHEBI:15378"/>
        <dbReference type="ChEBI" id="CHEBI:16526"/>
        <dbReference type="ChEBI" id="CHEBI:57287"/>
        <dbReference type="ChEBI" id="CHEBI:57384"/>
        <dbReference type="ChEBI" id="CHEBI:90725"/>
        <dbReference type="ChEBI" id="CHEBI:90736"/>
        <dbReference type="EC" id="2.3.1.199"/>
    </reaction>
</comment>
<dbReference type="EC" id="2.3.1.199" evidence="10"/>
<evidence type="ECO:0000256" key="6">
    <source>
        <dbReference type="ARBA" id="ARBA00022989"/>
    </source>
</evidence>
<dbReference type="PANTHER" id="PTHR11157:SF28">
    <property type="entry name" value="ELONGATION OF VERY LONG CHAIN FATTY ACIDS PROTEIN"/>
    <property type="match status" value="1"/>
</dbReference>
<name>A0A6J0C2M7_NEOLC</name>
<sequence length="291" mass="33658">MLNRLLGWFYPSYHNYDPRTAEWFLMSGPGPVIIILAMYLYICTSGRSFMRDKPPYTLRKTMIVHNLIQVFFNIYLIREGLMAGWLYDYSYSCQPFVYSESPSDIRMARSVHLYFICKIIQLLDTVFVVLRKKERQLSLFHICYHITAVTYSWIGVRYMAGGHSTFIGLLNCFVLTFVYSYYLLAAIGPKVQKYLVWKKYLTALQIVRFVIADLHSIQVFFIDCTVPKSTALGTIVISTTFTYMLASFYVQNYHKSNVNNVACVGVSKNNSSSLKSNKKDFKLQSIPGQCD</sequence>
<dbReference type="GO" id="GO:0009922">
    <property type="term" value="F:fatty acid elongase activity"/>
    <property type="evidence" value="ECO:0007669"/>
    <property type="project" value="UniProtKB-EC"/>
</dbReference>
<proteinExistence type="inferred from homology"/>
<evidence type="ECO:0000256" key="10">
    <source>
        <dbReference type="RuleBase" id="RU361115"/>
    </source>
</evidence>
<evidence type="ECO:0000256" key="9">
    <source>
        <dbReference type="ARBA" id="ARBA00023160"/>
    </source>
</evidence>
<keyword evidence="9 10" id="KW-0275">Fatty acid biosynthesis</keyword>
<keyword evidence="7 10" id="KW-0443">Lipid metabolism</keyword>
<dbReference type="KEGG" id="nlo:107225539"/>
<evidence type="ECO:0000256" key="1">
    <source>
        <dbReference type="ARBA" id="ARBA00004141"/>
    </source>
</evidence>
<feature type="transmembrane region" description="Helical" evidence="10">
    <location>
        <begin position="142"/>
        <end position="160"/>
    </location>
</feature>
<protein>
    <recommendedName>
        <fullName evidence="10">Elongation of very long chain fatty acids protein</fullName>
        <ecNumber evidence="10">2.3.1.199</ecNumber>
    </recommendedName>
    <alternativeName>
        <fullName evidence="10">Very-long-chain 3-oxoacyl-CoA synthase</fullName>
    </alternativeName>
</protein>
<evidence type="ECO:0000256" key="7">
    <source>
        <dbReference type="ARBA" id="ARBA00023098"/>
    </source>
</evidence>
<dbReference type="GO" id="GO:0042761">
    <property type="term" value="P:very long-chain fatty acid biosynthetic process"/>
    <property type="evidence" value="ECO:0007669"/>
    <property type="project" value="TreeGrafter"/>
</dbReference>
<evidence type="ECO:0000256" key="5">
    <source>
        <dbReference type="ARBA" id="ARBA00022832"/>
    </source>
</evidence>
<evidence type="ECO:0000256" key="2">
    <source>
        <dbReference type="ARBA" id="ARBA00022516"/>
    </source>
</evidence>
<dbReference type="Proteomes" id="UP000829291">
    <property type="component" value="Chromosome 2"/>
</dbReference>
<feature type="transmembrane region" description="Helical" evidence="10">
    <location>
        <begin position="63"/>
        <end position="87"/>
    </location>
</feature>
<dbReference type="Pfam" id="PF01151">
    <property type="entry name" value="ELO"/>
    <property type="match status" value="1"/>
</dbReference>
<feature type="transmembrane region" description="Helical" evidence="10">
    <location>
        <begin position="20"/>
        <end position="42"/>
    </location>
</feature>
<evidence type="ECO:0000313" key="13">
    <source>
        <dbReference type="RefSeq" id="XP_046586038.1"/>
    </source>
</evidence>
<keyword evidence="2 10" id="KW-0444">Lipid biosynthesis</keyword>
<gene>
    <name evidence="12 13" type="primary">LOC107225539</name>
</gene>
<feature type="transmembrane region" description="Helical" evidence="10">
    <location>
        <begin position="166"/>
        <end position="188"/>
    </location>
</feature>
<dbReference type="GO" id="GO:0019367">
    <property type="term" value="P:fatty acid elongation, saturated fatty acid"/>
    <property type="evidence" value="ECO:0007669"/>
    <property type="project" value="TreeGrafter"/>
</dbReference>
<keyword evidence="11" id="KW-1185">Reference proteome</keyword>
<dbReference type="GeneID" id="107225539"/>
<reference evidence="12 13" key="1">
    <citation type="submission" date="2025-05" db="UniProtKB">
        <authorList>
            <consortium name="RefSeq"/>
        </authorList>
    </citation>
    <scope>IDENTIFICATION</scope>
    <source>
        <tissue evidence="12 13">Thorax and Abdomen</tissue>
    </source>
</reference>
<dbReference type="PANTHER" id="PTHR11157">
    <property type="entry name" value="FATTY ACID ACYL TRANSFERASE-RELATED"/>
    <property type="match status" value="1"/>
</dbReference>
<evidence type="ECO:0000256" key="8">
    <source>
        <dbReference type="ARBA" id="ARBA00023136"/>
    </source>
</evidence>
<dbReference type="GO" id="GO:0034626">
    <property type="term" value="P:fatty acid elongation, polyunsaturated fatty acid"/>
    <property type="evidence" value="ECO:0007669"/>
    <property type="project" value="TreeGrafter"/>
</dbReference>
<comment type="subcellular location">
    <subcellularLocation>
        <location evidence="1">Membrane</location>
        <topology evidence="1">Multi-pass membrane protein</topology>
    </subcellularLocation>
</comment>
<dbReference type="GO" id="GO:0030148">
    <property type="term" value="P:sphingolipid biosynthetic process"/>
    <property type="evidence" value="ECO:0007669"/>
    <property type="project" value="TreeGrafter"/>
</dbReference>
<dbReference type="GO" id="GO:0034625">
    <property type="term" value="P:fatty acid elongation, monounsaturated fatty acid"/>
    <property type="evidence" value="ECO:0007669"/>
    <property type="project" value="TreeGrafter"/>
</dbReference>
<dbReference type="InParanoid" id="A0A6J0C2M7"/>
<keyword evidence="8 10" id="KW-0472">Membrane</keyword>
<feature type="transmembrane region" description="Helical" evidence="10">
    <location>
        <begin position="232"/>
        <end position="250"/>
    </location>
</feature>
<keyword evidence="4 10" id="KW-0812">Transmembrane</keyword>
<organism evidence="11 12">
    <name type="scientific">Neodiprion lecontei</name>
    <name type="common">Redheaded pine sawfly</name>
    <dbReference type="NCBI Taxonomy" id="441921"/>
    <lineage>
        <taxon>Eukaryota</taxon>
        <taxon>Metazoa</taxon>
        <taxon>Ecdysozoa</taxon>
        <taxon>Arthropoda</taxon>
        <taxon>Hexapoda</taxon>
        <taxon>Insecta</taxon>
        <taxon>Pterygota</taxon>
        <taxon>Neoptera</taxon>
        <taxon>Endopterygota</taxon>
        <taxon>Hymenoptera</taxon>
        <taxon>Tenthredinoidea</taxon>
        <taxon>Diprionidae</taxon>
        <taxon>Diprioninae</taxon>
        <taxon>Neodiprion</taxon>
    </lineage>
</organism>
<evidence type="ECO:0000313" key="11">
    <source>
        <dbReference type="Proteomes" id="UP000829291"/>
    </source>
</evidence>
<evidence type="ECO:0000313" key="12">
    <source>
        <dbReference type="RefSeq" id="XP_015521536.2"/>
    </source>
</evidence>
<evidence type="ECO:0000256" key="3">
    <source>
        <dbReference type="ARBA" id="ARBA00022679"/>
    </source>
</evidence>
<feature type="transmembrane region" description="Helical" evidence="10">
    <location>
        <begin position="111"/>
        <end position="130"/>
    </location>
</feature>
<dbReference type="RefSeq" id="XP_015521536.2">
    <property type="nucleotide sequence ID" value="XM_015666050.2"/>
</dbReference>
<accession>A0A6J0C2M7</accession>
<evidence type="ECO:0000256" key="4">
    <source>
        <dbReference type="ARBA" id="ARBA00022692"/>
    </source>
</evidence>